<evidence type="ECO:0000313" key="1">
    <source>
        <dbReference type="EMBL" id="MDN4571926.1"/>
    </source>
</evidence>
<name>A0AAW7MGZ0_9BURK</name>
<evidence type="ECO:0000313" key="2">
    <source>
        <dbReference type="EMBL" id="MDN4581380.1"/>
    </source>
</evidence>
<evidence type="ECO:0000313" key="4">
    <source>
        <dbReference type="Proteomes" id="UP001172791"/>
    </source>
</evidence>
<protein>
    <submittedName>
        <fullName evidence="1">Uncharacterized protein</fullName>
    </submittedName>
</protein>
<proteinExistence type="predicted"/>
<reference evidence="1" key="1">
    <citation type="submission" date="2018-04" db="EMBL/GenBank/DDBJ databases">
        <authorList>
            <person name="Jy Z."/>
        </authorList>
    </citation>
    <scope>NUCLEOTIDE SEQUENCE</scope>
    <source>
        <strain evidence="2">AS13</strain>
        <strain evidence="1">LA18</strain>
    </source>
</reference>
<dbReference type="AlphaFoldDB" id="A0AAW7MGZ0"/>
<dbReference type="Proteomes" id="UP001172788">
    <property type="component" value="Unassembled WGS sequence"/>
</dbReference>
<evidence type="ECO:0000313" key="3">
    <source>
        <dbReference type="Proteomes" id="UP001172788"/>
    </source>
</evidence>
<dbReference type="Proteomes" id="UP001172791">
    <property type="component" value="Unassembled WGS sequence"/>
</dbReference>
<accession>A0AAW7MGZ0</accession>
<comment type="caution">
    <text evidence="1">The sequence shown here is derived from an EMBL/GenBank/DDBJ whole genome shotgun (WGS) entry which is preliminary data.</text>
</comment>
<dbReference type="EMBL" id="QAIC01000022">
    <property type="protein sequence ID" value="MDN4571926.1"/>
    <property type="molecule type" value="Genomic_DNA"/>
</dbReference>
<organism evidence="1 4">
    <name type="scientific">Pandoraea cepalis</name>
    <dbReference type="NCBI Taxonomy" id="2508294"/>
    <lineage>
        <taxon>Bacteria</taxon>
        <taxon>Pseudomonadati</taxon>
        <taxon>Pseudomonadota</taxon>
        <taxon>Betaproteobacteria</taxon>
        <taxon>Burkholderiales</taxon>
        <taxon>Burkholderiaceae</taxon>
        <taxon>Pandoraea</taxon>
    </lineage>
</organism>
<dbReference type="RefSeq" id="WP_301233270.1">
    <property type="nucleotide sequence ID" value="NZ_QAIC01000022.1"/>
</dbReference>
<keyword evidence="3" id="KW-1185">Reference proteome</keyword>
<dbReference type="EMBL" id="QAID01000046">
    <property type="protein sequence ID" value="MDN4581380.1"/>
    <property type="molecule type" value="Genomic_DNA"/>
</dbReference>
<sequence length="113" mass="12507">MLVDVKRIRREGEKLSKADFDASPSVRGHLCSWSYAGGYRGGKQLRVKAMTLTVCGRASGTPLLPTLHSVQYVRFNDGGVIFAGVEEIEVRRRHVEVYAQSWFCKPVGLAPGK</sequence>
<gene>
    <name evidence="1" type="ORF">DBA34_01400</name>
    <name evidence="2" type="ORF">DBB29_25025</name>
</gene>